<sequence>MSDRRKYAFNGVYIFENAREHMERADFPEIPIGTIGGIDGWSMKMLVGMTFDETYYYPLLDTINEEITLKHRIFISYVKKDGSLELDSMANTYLRTGFGYSGRGRIVEELLDEENGYLTDGAIIIEYGLQIEAIRSPDNIWTFNFRDPLFDCQEKQNMISFYKDLGNGQKKWLYCHKQLLIHHSTFFDLDSKENELTIENLGSFESFLQISHGVRLKIDDHKTPEILAPARKYGLSNVIQLVDQALDSEITISRAISYGLNHRLANLLRKQESLEELAEELKKVDLETMSGEMMKKCVRRLFEL</sequence>
<accession>A0A1I7UKT3</accession>
<evidence type="ECO:0000313" key="2">
    <source>
        <dbReference type="WBParaSite" id="Csp11.Scaffold630.g16958.t1"/>
    </source>
</evidence>
<dbReference type="Proteomes" id="UP000095282">
    <property type="component" value="Unplaced"/>
</dbReference>
<dbReference type="WBParaSite" id="Csp11.Scaffold630.g16958.t1">
    <property type="protein sequence ID" value="Csp11.Scaffold630.g16958.t1"/>
    <property type="gene ID" value="Csp11.Scaffold630.g16958"/>
</dbReference>
<evidence type="ECO:0000313" key="1">
    <source>
        <dbReference type="Proteomes" id="UP000095282"/>
    </source>
</evidence>
<reference evidence="2" key="1">
    <citation type="submission" date="2016-11" db="UniProtKB">
        <authorList>
            <consortium name="WormBaseParasite"/>
        </authorList>
    </citation>
    <scope>IDENTIFICATION</scope>
</reference>
<dbReference type="SUPFAM" id="SSF54695">
    <property type="entry name" value="POZ domain"/>
    <property type="match status" value="1"/>
</dbReference>
<name>A0A1I7UKT3_9PELO</name>
<dbReference type="eggNOG" id="ENOG502TJU5">
    <property type="taxonomic scope" value="Eukaryota"/>
</dbReference>
<organism evidence="1 2">
    <name type="scientific">Caenorhabditis tropicalis</name>
    <dbReference type="NCBI Taxonomy" id="1561998"/>
    <lineage>
        <taxon>Eukaryota</taxon>
        <taxon>Metazoa</taxon>
        <taxon>Ecdysozoa</taxon>
        <taxon>Nematoda</taxon>
        <taxon>Chromadorea</taxon>
        <taxon>Rhabditida</taxon>
        <taxon>Rhabditina</taxon>
        <taxon>Rhabditomorpha</taxon>
        <taxon>Rhabditoidea</taxon>
        <taxon>Rhabditidae</taxon>
        <taxon>Peloderinae</taxon>
        <taxon>Caenorhabditis</taxon>
    </lineage>
</organism>
<dbReference type="PANTHER" id="PTHR22744:SF13">
    <property type="entry name" value="BTB DOMAIN-CONTAINING PROTEIN"/>
    <property type="match status" value="1"/>
</dbReference>
<dbReference type="PANTHER" id="PTHR22744">
    <property type="entry name" value="HELIX LOOP HELIX PROTEIN 21-RELATED"/>
    <property type="match status" value="1"/>
</dbReference>
<protein>
    <submittedName>
        <fullName evidence="2">BTB domain-containing protein</fullName>
    </submittedName>
</protein>
<proteinExistence type="predicted"/>
<keyword evidence="1" id="KW-1185">Reference proteome</keyword>
<dbReference type="AlphaFoldDB" id="A0A1I7UKT3"/>
<dbReference type="Gene3D" id="3.30.710.10">
    <property type="entry name" value="Potassium Channel Kv1.1, Chain A"/>
    <property type="match status" value="1"/>
</dbReference>
<dbReference type="InterPro" id="IPR011333">
    <property type="entry name" value="SKP1/BTB/POZ_sf"/>
</dbReference>